<sequence>MITRFHGIDKHKKYSTISVLNRKGEEIDFKQKCYDLKEYIDNLGPEDAVVIESSTGAFSCADRVESRGALCSVLDPRKFKIIRDSWNKTDKQDSRNMVKALWVHIVTGEFGIPTVYKPDVVIRDLRKLFSQHQLLNRQIRMLKNSIQAIVFDNGLNLSNKEKNTLLSAKYGKEVLKKLELPRASEMCIDGSLELLWRMAVEKERIKREILLAGESLKEAVKLLITIKGITPLTALAFLADIGDINRFKKQKQMNAYLGLVPACKESGGKSKTGHINRESRKLTRTILTQSIYHVSNSSPILRKFYEDLVARRGAGRARIALIRKICGVMRSMLLTGECYRWMDDKLFVKKLKSYEKILANIKMERKIA</sequence>
<dbReference type="GO" id="GO:0003677">
    <property type="term" value="F:DNA binding"/>
    <property type="evidence" value="ECO:0007669"/>
    <property type="project" value="InterPro"/>
</dbReference>
<dbReference type="EMBL" id="LAZR01026931">
    <property type="protein sequence ID" value="KKL67239.1"/>
    <property type="molecule type" value="Genomic_DNA"/>
</dbReference>
<dbReference type="InterPro" id="IPR047650">
    <property type="entry name" value="Transpos_IS110"/>
</dbReference>
<name>A0A0F9DZR6_9ZZZZ</name>
<reference evidence="2" key="1">
    <citation type="journal article" date="2015" name="Nature">
        <title>Complex archaea that bridge the gap between prokaryotes and eukaryotes.</title>
        <authorList>
            <person name="Spang A."/>
            <person name="Saw J.H."/>
            <person name="Jorgensen S.L."/>
            <person name="Zaremba-Niedzwiedzka K."/>
            <person name="Martijn J."/>
            <person name="Lind A.E."/>
            <person name="van Eijk R."/>
            <person name="Schleper C."/>
            <person name="Guy L."/>
            <person name="Ettema T.J."/>
        </authorList>
    </citation>
    <scope>NUCLEOTIDE SEQUENCE</scope>
</reference>
<feature type="domain" description="Transposase IS116/IS110/IS902 C-terminal" evidence="1">
    <location>
        <begin position="221"/>
        <end position="306"/>
    </location>
</feature>
<dbReference type="PANTHER" id="PTHR33055">
    <property type="entry name" value="TRANSPOSASE FOR INSERTION SEQUENCE ELEMENT IS1111A"/>
    <property type="match status" value="1"/>
</dbReference>
<organism evidence="2">
    <name type="scientific">marine sediment metagenome</name>
    <dbReference type="NCBI Taxonomy" id="412755"/>
    <lineage>
        <taxon>unclassified sequences</taxon>
        <taxon>metagenomes</taxon>
        <taxon>ecological metagenomes</taxon>
    </lineage>
</organism>
<dbReference type="Pfam" id="PF02371">
    <property type="entry name" value="Transposase_20"/>
    <property type="match status" value="1"/>
</dbReference>
<dbReference type="PANTHER" id="PTHR33055:SF13">
    <property type="entry name" value="TRANSPOSASE"/>
    <property type="match status" value="1"/>
</dbReference>
<dbReference type="GO" id="GO:0004803">
    <property type="term" value="F:transposase activity"/>
    <property type="evidence" value="ECO:0007669"/>
    <property type="project" value="InterPro"/>
</dbReference>
<dbReference type="GO" id="GO:0006313">
    <property type="term" value="P:DNA transposition"/>
    <property type="evidence" value="ECO:0007669"/>
    <property type="project" value="InterPro"/>
</dbReference>
<accession>A0A0F9DZR6</accession>
<gene>
    <name evidence="2" type="ORF">LCGC14_2136970</name>
</gene>
<dbReference type="NCBIfam" id="NF033542">
    <property type="entry name" value="transpos_IS110"/>
    <property type="match status" value="1"/>
</dbReference>
<protein>
    <recommendedName>
        <fullName evidence="1">Transposase IS116/IS110/IS902 C-terminal domain-containing protein</fullName>
    </recommendedName>
</protein>
<comment type="caution">
    <text evidence="2">The sequence shown here is derived from an EMBL/GenBank/DDBJ whole genome shotgun (WGS) entry which is preliminary data.</text>
</comment>
<dbReference type="AlphaFoldDB" id="A0A0F9DZR6"/>
<evidence type="ECO:0000313" key="2">
    <source>
        <dbReference type="EMBL" id="KKL67239.1"/>
    </source>
</evidence>
<dbReference type="InterPro" id="IPR003346">
    <property type="entry name" value="Transposase_20"/>
</dbReference>
<proteinExistence type="predicted"/>
<evidence type="ECO:0000259" key="1">
    <source>
        <dbReference type="Pfam" id="PF02371"/>
    </source>
</evidence>